<dbReference type="RefSeq" id="XP_039115443.1">
    <property type="nucleotide sequence ID" value="XM_039259509.1"/>
</dbReference>
<name>A0AB40AL29_DIOCR</name>
<dbReference type="GeneID" id="120250678"/>
<gene>
    <name evidence="3" type="primary">LOC120250678</name>
</gene>
<keyword evidence="2" id="KW-1185">Reference proteome</keyword>
<dbReference type="PANTHER" id="PTHR34962">
    <property type="entry name" value="EMBRYO DEFECTIVE 1703-RELATED"/>
    <property type="match status" value="1"/>
</dbReference>
<feature type="region of interest" description="Disordered" evidence="1">
    <location>
        <begin position="215"/>
        <end position="259"/>
    </location>
</feature>
<organism evidence="2 3">
    <name type="scientific">Dioscorea cayennensis subsp. rotundata</name>
    <name type="common">White Guinea yam</name>
    <name type="synonym">Dioscorea rotundata</name>
    <dbReference type="NCBI Taxonomy" id="55577"/>
    <lineage>
        <taxon>Eukaryota</taxon>
        <taxon>Viridiplantae</taxon>
        <taxon>Streptophyta</taxon>
        <taxon>Embryophyta</taxon>
        <taxon>Tracheophyta</taxon>
        <taxon>Spermatophyta</taxon>
        <taxon>Magnoliopsida</taxon>
        <taxon>Liliopsida</taxon>
        <taxon>Dioscoreales</taxon>
        <taxon>Dioscoreaceae</taxon>
        <taxon>Dioscorea</taxon>
    </lineage>
</organism>
<dbReference type="AlphaFoldDB" id="A0AB40AL29"/>
<dbReference type="Proteomes" id="UP001515500">
    <property type="component" value="Chromosome 19"/>
</dbReference>
<evidence type="ECO:0000313" key="2">
    <source>
        <dbReference type="Proteomes" id="UP001515500"/>
    </source>
</evidence>
<sequence length="452" mass="50107">MLRTGAGAAPPPTLLPLPPKPRHLSKASAFLPSPHPISKRKNHLRRKILIPLHSPPPVQPPTPSLIVVHEEEEQVSFTHDSPRETVGTDPFPPLSDELSPGSIFGIVLRFMVIFAVQTVVAVLFLGGWDGVEKGSDGDRGLGVEAKGCDGGLQKGEEVAPEVVEFEKKVLEIRMMARVAREDEKKEFDDGNGGENQVSGGLSELKRRNLMVVADEKASGKRRNGDKNSGLKGRRRSGVLGSNAKGVRDSPQGFNGMKRKDNHVDHMQANIPKDVLKSEKRPLPLKPQSLKARQISSTEARRISGNSMRNLQVKEFEGKPTEKKYIQNDDETRPWWMKLPYVLAIFLRRGNDHDSPKGLYSLKKFLPDDGDSPSYTIAFQDQRDATNFCYLLESFFEDLPGFSADVVPLTIQELGDTLKPDDLNLIVVRKGQLRIYAGQPLAEVESALRILLD</sequence>
<dbReference type="PANTHER" id="PTHR34962:SF3">
    <property type="entry name" value="ABC SUBFAMILY C PROTEIN"/>
    <property type="match status" value="1"/>
</dbReference>
<accession>A0AB40AL29</accession>
<feature type="compositionally biased region" description="Basic and acidic residues" evidence="1">
    <location>
        <begin position="215"/>
        <end position="225"/>
    </location>
</feature>
<protein>
    <submittedName>
        <fullName evidence="3">Uncharacterized protein LOC120250678</fullName>
    </submittedName>
</protein>
<evidence type="ECO:0000313" key="3">
    <source>
        <dbReference type="RefSeq" id="XP_039115443.1"/>
    </source>
</evidence>
<evidence type="ECO:0000256" key="1">
    <source>
        <dbReference type="SAM" id="MobiDB-lite"/>
    </source>
</evidence>
<reference evidence="3" key="1">
    <citation type="submission" date="2025-08" db="UniProtKB">
        <authorList>
            <consortium name="RefSeq"/>
        </authorList>
    </citation>
    <scope>IDENTIFICATION</scope>
</reference>
<proteinExistence type="predicted"/>